<accession>A0A5J4L4C1</accession>
<dbReference type="EMBL" id="BLAB01000001">
    <property type="protein sequence ID" value="GER93710.1"/>
    <property type="molecule type" value="Genomic_DNA"/>
</dbReference>
<dbReference type="Pfam" id="PF09527">
    <property type="entry name" value="ATPase_gene1"/>
    <property type="match status" value="1"/>
</dbReference>
<dbReference type="AlphaFoldDB" id="A0A5J4L4C1"/>
<feature type="transmembrane region" description="Helical" evidence="1">
    <location>
        <begin position="44"/>
        <end position="65"/>
    </location>
</feature>
<evidence type="ECO:0000256" key="1">
    <source>
        <dbReference type="SAM" id="Phobius"/>
    </source>
</evidence>
<dbReference type="InterPro" id="IPR032820">
    <property type="entry name" value="ATPase_put"/>
</dbReference>
<sequence>MTEKQPEKTLFRQLFEASSVGINLVVATFVGLAIGYGLDKLFGTSPYLTIIFLIIGIITGFRELVRIAKKQEK</sequence>
<gene>
    <name evidence="2" type="ORF">A45J_1466</name>
</gene>
<keyword evidence="1" id="KW-0812">Transmembrane</keyword>
<name>A0A5J4L4C1_9ZZZZ</name>
<keyword evidence="1" id="KW-1133">Transmembrane helix</keyword>
<evidence type="ECO:0000313" key="2">
    <source>
        <dbReference type="EMBL" id="GER93710.1"/>
    </source>
</evidence>
<comment type="caution">
    <text evidence="2">The sequence shown here is derived from an EMBL/GenBank/DDBJ whole genome shotgun (WGS) entry which is preliminary data.</text>
</comment>
<proteinExistence type="predicted"/>
<keyword evidence="1" id="KW-0472">Membrane</keyword>
<protein>
    <submittedName>
        <fullName evidence="2">Uncharacterized protein</fullName>
    </submittedName>
</protein>
<feature type="transmembrane region" description="Helical" evidence="1">
    <location>
        <begin position="20"/>
        <end position="38"/>
    </location>
</feature>
<reference evidence="2" key="1">
    <citation type="submission" date="2019-10" db="EMBL/GenBank/DDBJ databases">
        <title>Metagenomic sequencing of thiosulfate-disproportionating enrichment culture.</title>
        <authorList>
            <person name="Umezawa K."/>
            <person name="Kojima H."/>
            <person name="Fukui M."/>
        </authorList>
    </citation>
    <scope>NUCLEOTIDE SEQUENCE</scope>
    <source>
        <strain evidence="2">45J</strain>
    </source>
</reference>
<organism evidence="2">
    <name type="scientific">hot springs metagenome</name>
    <dbReference type="NCBI Taxonomy" id="433727"/>
    <lineage>
        <taxon>unclassified sequences</taxon>
        <taxon>metagenomes</taxon>
        <taxon>ecological metagenomes</taxon>
    </lineage>
</organism>